<evidence type="ECO:0000313" key="2">
    <source>
        <dbReference type="Ensembl" id="ENSLLEP00000007603.1"/>
    </source>
</evidence>
<reference evidence="2" key="1">
    <citation type="submission" date="2025-08" db="UniProtKB">
        <authorList>
            <consortium name="Ensembl"/>
        </authorList>
    </citation>
    <scope>IDENTIFICATION</scope>
</reference>
<dbReference type="Ensembl" id="ENSLLET00000007913.1">
    <property type="protein sequence ID" value="ENSLLEP00000007603.1"/>
    <property type="gene ID" value="ENSLLEG00000004830.1"/>
</dbReference>
<evidence type="ECO:0000256" key="1">
    <source>
        <dbReference type="SAM" id="MobiDB-lite"/>
    </source>
</evidence>
<dbReference type="Proteomes" id="UP000694569">
    <property type="component" value="Unplaced"/>
</dbReference>
<feature type="compositionally biased region" description="Pro residues" evidence="1">
    <location>
        <begin position="446"/>
        <end position="455"/>
    </location>
</feature>
<sequence length="540" mass="60925">MAYYPVGPETLKWLPALSSLLEVDLLSRYCYLRLLLFLIRIFYAVFPYFSDNGAPPTTSTLWLNHTYTYAPRHKRAIGTTTANIGAWVTWTSSQTILHNDSSIVSVVTYVIDPCDILWFCPKSFQESGVILTTYESTFETTGVGEACICVTSDYWGKYLCKWWGAAAWNTGKDWGYSPDEAYLRKDQHGIPLKKRMHLRKLNIGARLSLTIQNPLPGDQGLYLLCWWFGTGGSSWCGQFKLQDAIFRPPVNPLLLSPKLPNNTVDITDPTYEDTVGIELGYNDMNFWLEWMRYSAQQYNRSNCYVCANARPHLGTVPLIIPLADDACILSLFQSTISKDTKCLALQHCFSIVTDPPKTMPRISTYPGNYTCYVMRTSNGKDFGNFSSCGTYRDNVITYLINHRQSLADVFWLCADMKIRRKLPLTWKGECSLAKVLMPLHIMPDTPTSPPDPPLKPLTQPTSLSQVPSPTPFSTSPQLHSRHRRAAISGTLDPHIYLNFAGVPRGVPNEFLARDPVKAGFESLPPQIGINVNTGWINYIY</sequence>
<organism evidence="2 3">
    <name type="scientific">Leptobrachium leishanense</name>
    <name type="common">Leishan spiny toad</name>
    <dbReference type="NCBI Taxonomy" id="445787"/>
    <lineage>
        <taxon>Eukaryota</taxon>
        <taxon>Metazoa</taxon>
        <taxon>Chordata</taxon>
        <taxon>Craniata</taxon>
        <taxon>Vertebrata</taxon>
        <taxon>Euteleostomi</taxon>
        <taxon>Amphibia</taxon>
        <taxon>Batrachia</taxon>
        <taxon>Anura</taxon>
        <taxon>Pelobatoidea</taxon>
        <taxon>Megophryidae</taxon>
        <taxon>Leptobrachium</taxon>
    </lineage>
</organism>
<name>A0A8C5P9D8_9ANUR</name>
<accession>A0A8C5P9D8</accession>
<protein>
    <submittedName>
        <fullName evidence="2">Uncharacterized protein</fullName>
    </submittedName>
</protein>
<keyword evidence="3" id="KW-1185">Reference proteome</keyword>
<dbReference type="OrthoDB" id="8909850at2759"/>
<reference evidence="2" key="2">
    <citation type="submission" date="2025-09" db="UniProtKB">
        <authorList>
            <consortium name="Ensembl"/>
        </authorList>
    </citation>
    <scope>IDENTIFICATION</scope>
</reference>
<feature type="compositionally biased region" description="Polar residues" evidence="1">
    <location>
        <begin position="462"/>
        <end position="478"/>
    </location>
</feature>
<feature type="region of interest" description="Disordered" evidence="1">
    <location>
        <begin position="443"/>
        <end position="479"/>
    </location>
</feature>
<proteinExistence type="predicted"/>
<dbReference type="AlphaFoldDB" id="A0A8C5P9D8"/>
<dbReference type="GeneTree" id="ENSGT01120000272201"/>
<evidence type="ECO:0000313" key="3">
    <source>
        <dbReference type="Proteomes" id="UP000694569"/>
    </source>
</evidence>